<evidence type="ECO:0000256" key="1">
    <source>
        <dbReference type="ARBA" id="ARBA00024322"/>
    </source>
</evidence>
<dbReference type="InterPro" id="IPR036677">
    <property type="entry name" value="EutN_CcmL_sf"/>
</dbReference>
<dbReference type="KEGG" id="chya:V22_01030"/>
<dbReference type="PANTHER" id="PTHR36539">
    <property type="entry name" value="ETHANOLAMINE UTILIZATION PROTEIN EUTN"/>
    <property type="match status" value="1"/>
</dbReference>
<dbReference type="Pfam" id="PF03319">
    <property type="entry name" value="EutN_CcmL"/>
    <property type="match status" value="1"/>
</dbReference>
<evidence type="ECO:0000313" key="4">
    <source>
        <dbReference type="EMBL" id="QDT62905.1"/>
    </source>
</evidence>
<dbReference type="CDD" id="cd01614">
    <property type="entry name" value="EutN_CcmL"/>
    <property type="match status" value="1"/>
</dbReference>
<evidence type="ECO:0000256" key="2">
    <source>
        <dbReference type="ARBA" id="ARBA00024446"/>
    </source>
</evidence>
<dbReference type="EMBL" id="CP036316">
    <property type="protein sequence ID" value="QDT62905.1"/>
    <property type="molecule type" value="Genomic_DNA"/>
</dbReference>
<dbReference type="GO" id="GO:0031469">
    <property type="term" value="C:bacterial microcompartment"/>
    <property type="evidence" value="ECO:0007669"/>
    <property type="project" value="UniProtKB-SubCell"/>
</dbReference>
<dbReference type="Gene3D" id="2.40.50.220">
    <property type="entry name" value="EutN/Ccml"/>
    <property type="match status" value="1"/>
</dbReference>
<dbReference type="SUPFAM" id="SSF159133">
    <property type="entry name" value="EutN/CcmL-like"/>
    <property type="match status" value="1"/>
</dbReference>
<keyword evidence="5" id="KW-1185">Reference proteome</keyword>
<dbReference type="OrthoDB" id="196195at2"/>
<dbReference type="AlphaFoldDB" id="A0A517T3F2"/>
<evidence type="ECO:0000313" key="5">
    <source>
        <dbReference type="Proteomes" id="UP000319976"/>
    </source>
</evidence>
<dbReference type="RefSeq" id="WP_145258788.1">
    <property type="nucleotide sequence ID" value="NZ_CP036316.1"/>
</dbReference>
<dbReference type="PANTHER" id="PTHR36539:SF1">
    <property type="entry name" value="BACTERIAL MICROCOMPARTMENT SHELL VERTEX PROTEIN EUTN"/>
    <property type="match status" value="1"/>
</dbReference>
<reference evidence="4 5" key="1">
    <citation type="submission" date="2019-02" db="EMBL/GenBank/DDBJ databases">
        <title>Deep-cultivation of Planctomycetes and their phenomic and genomic characterization uncovers novel biology.</title>
        <authorList>
            <person name="Wiegand S."/>
            <person name="Jogler M."/>
            <person name="Boedeker C."/>
            <person name="Pinto D."/>
            <person name="Vollmers J."/>
            <person name="Rivas-Marin E."/>
            <person name="Kohn T."/>
            <person name="Peeters S.H."/>
            <person name="Heuer A."/>
            <person name="Rast P."/>
            <person name="Oberbeckmann S."/>
            <person name="Bunk B."/>
            <person name="Jeske O."/>
            <person name="Meyerdierks A."/>
            <person name="Storesund J.E."/>
            <person name="Kallscheuer N."/>
            <person name="Luecker S."/>
            <person name="Lage O.M."/>
            <person name="Pohl T."/>
            <person name="Merkel B.J."/>
            <person name="Hornburger P."/>
            <person name="Mueller R.-W."/>
            <person name="Bruemmer F."/>
            <person name="Labrenz M."/>
            <person name="Spormann A.M."/>
            <person name="Op den Camp H."/>
            <person name="Overmann J."/>
            <person name="Amann R."/>
            <person name="Jetten M.S.M."/>
            <person name="Mascher T."/>
            <person name="Medema M.H."/>
            <person name="Devos D.P."/>
            <person name="Kaster A.-K."/>
            <person name="Ovreas L."/>
            <person name="Rohde M."/>
            <person name="Galperin M.Y."/>
            <person name="Jogler C."/>
        </authorList>
    </citation>
    <scope>NUCLEOTIDE SEQUENCE [LARGE SCALE GENOMIC DNA]</scope>
    <source>
        <strain evidence="4 5">V22</strain>
    </source>
</reference>
<evidence type="ECO:0000256" key="3">
    <source>
        <dbReference type="SAM" id="MobiDB-lite"/>
    </source>
</evidence>
<gene>
    <name evidence="4" type="primary">eutN</name>
    <name evidence="4" type="ORF">V22_01030</name>
</gene>
<dbReference type="InterPro" id="IPR004992">
    <property type="entry name" value="EutN_CcmL"/>
</dbReference>
<protein>
    <submittedName>
        <fullName evidence="4">Ethanolamine utilization protein EutN</fullName>
    </submittedName>
</protein>
<feature type="compositionally biased region" description="Acidic residues" evidence="3">
    <location>
        <begin position="107"/>
        <end position="128"/>
    </location>
</feature>
<dbReference type="PROSITE" id="PS51932">
    <property type="entry name" value="BMV"/>
    <property type="match status" value="1"/>
</dbReference>
<keyword evidence="2" id="KW-1283">Bacterial microcompartment</keyword>
<accession>A0A517T3F2</accession>
<sequence>MFLARVTGNVVSTHKVSEMHGQKLLLVEPLRVQEDELSELKPTGRTFIAVDTVGVGVGETVFLVQGSSARYTPETKTLPIDAAIVGVVDRVNAHGQCIFSKSALPVAEEEETEEEIEEDEFIGSDEEE</sequence>
<organism evidence="4 5">
    <name type="scientific">Calycomorphotria hydatis</name>
    <dbReference type="NCBI Taxonomy" id="2528027"/>
    <lineage>
        <taxon>Bacteria</taxon>
        <taxon>Pseudomonadati</taxon>
        <taxon>Planctomycetota</taxon>
        <taxon>Planctomycetia</taxon>
        <taxon>Planctomycetales</taxon>
        <taxon>Planctomycetaceae</taxon>
        <taxon>Calycomorphotria</taxon>
    </lineage>
</organism>
<proteinExistence type="predicted"/>
<feature type="region of interest" description="Disordered" evidence="3">
    <location>
        <begin position="106"/>
        <end position="128"/>
    </location>
</feature>
<comment type="subcellular location">
    <subcellularLocation>
        <location evidence="1">Bacterial microcompartment</location>
    </subcellularLocation>
</comment>
<dbReference type="Proteomes" id="UP000319976">
    <property type="component" value="Chromosome"/>
</dbReference>
<name>A0A517T3F2_9PLAN</name>